<protein>
    <submittedName>
        <fullName evidence="2">NAD(P)-dependent oxidoreductase</fullName>
    </submittedName>
</protein>
<dbReference type="Pfam" id="PF13460">
    <property type="entry name" value="NAD_binding_10"/>
    <property type="match status" value="1"/>
</dbReference>
<comment type="caution">
    <text evidence="2">The sequence shown here is derived from an EMBL/GenBank/DDBJ whole genome shotgun (WGS) entry which is preliminary data.</text>
</comment>
<accession>A0A917BDY6</accession>
<evidence type="ECO:0000313" key="3">
    <source>
        <dbReference type="Proteomes" id="UP000598775"/>
    </source>
</evidence>
<gene>
    <name evidence="2" type="ORF">GCM10011399_33200</name>
</gene>
<dbReference type="Gene3D" id="3.90.25.10">
    <property type="entry name" value="UDP-galactose 4-epimerase, domain 1"/>
    <property type="match status" value="1"/>
</dbReference>
<dbReference type="Gene3D" id="3.40.50.720">
    <property type="entry name" value="NAD(P)-binding Rossmann-like Domain"/>
    <property type="match status" value="1"/>
</dbReference>
<keyword evidence="3" id="KW-1185">Reference proteome</keyword>
<dbReference type="AlphaFoldDB" id="A0A917BDY6"/>
<dbReference type="SUPFAM" id="SSF51735">
    <property type="entry name" value="NAD(P)-binding Rossmann-fold domains"/>
    <property type="match status" value="1"/>
</dbReference>
<dbReference type="CDD" id="cd05269">
    <property type="entry name" value="TMR_SDR_a"/>
    <property type="match status" value="1"/>
</dbReference>
<name>A0A917BDY6_9MICO</name>
<proteinExistence type="predicted"/>
<sequence>MTDSTPTIVVTGATGGLGRGAVDALLARGVDPASIVAAGRNPSKVDALQPLGVRTAVIDFTDPASLAAAFEGADTLVLVSASEPGQRVQQHINAIDAAKAAGVTHIVYTSAPHADSSALILAPEHKATEEYLQASGVTNTILRNNWYNENYERALPQIAATGVYLASTGDGRVASASRLDYAEAIAVVLTSPETAGVVYELNGDVAWTGSDFANTLTDVLGRDVHYESVSTEDHVAALSAAGLDAGTIGFLTGIDANIGDGLLDSSGNDLSRLLGRPTTPLADTLRTFV</sequence>
<dbReference type="InterPro" id="IPR036291">
    <property type="entry name" value="NAD(P)-bd_dom_sf"/>
</dbReference>
<dbReference type="RefSeq" id="WP_188680265.1">
    <property type="nucleotide sequence ID" value="NZ_BMGP01000006.1"/>
</dbReference>
<organism evidence="2 3">
    <name type="scientific">Subtercola lobariae</name>
    <dbReference type="NCBI Taxonomy" id="1588641"/>
    <lineage>
        <taxon>Bacteria</taxon>
        <taxon>Bacillati</taxon>
        <taxon>Actinomycetota</taxon>
        <taxon>Actinomycetes</taxon>
        <taxon>Micrococcales</taxon>
        <taxon>Microbacteriaceae</taxon>
        <taxon>Subtercola</taxon>
    </lineage>
</organism>
<dbReference type="PANTHER" id="PTHR47129">
    <property type="entry name" value="QUINONE OXIDOREDUCTASE 2"/>
    <property type="match status" value="1"/>
</dbReference>
<dbReference type="InterPro" id="IPR052718">
    <property type="entry name" value="NmrA-type_oxidoreductase"/>
</dbReference>
<evidence type="ECO:0000313" key="2">
    <source>
        <dbReference type="EMBL" id="GGF37624.1"/>
    </source>
</evidence>
<feature type="domain" description="NAD(P)-binding" evidence="1">
    <location>
        <begin position="12"/>
        <end position="192"/>
    </location>
</feature>
<dbReference type="PANTHER" id="PTHR47129:SF1">
    <property type="entry name" value="NMRA-LIKE DOMAIN-CONTAINING PROTEIN"/>
    <property type="match status" value="1"/>
</dbReference>
<reference evidence="2 3" key="1">
    <citation type="journal article" date="2014" name="Int. J. Syst. Evol. Microbiol.">
        <title>Complete genome sequence of Corynebacterium casei LMG S-19264T (=DSM 44701T), isolated from a smear-ripened cheese.</title>
        <authorList>
            <consortium name="US DOE Joint Genome Institute (JGI-PGF)"/>
            <person name="Walter F."/>
            <person name="Albersmeier A."/>
            <person name="Kalinowski J."/>
            <person name="Ruckert C."/>
        </authorList>
    </citation>
    <scope>NUCLEOTIDE SEQUENCE [LARGE SCALE GENOMIC DNA]</scope>
    <source>
        <strain evidence="2 3">CGMCC 1.12976</strain>
    </source>
</reference>
<evidence type="ECO:0000259" key="1">
    <source>
        <dbReference type="Pfam" id="PF13460"/>
    </source>
</evidence>
<dbReference type="InterPro" id="IPR016040">
    <property type="entry name" value="NAD(P)-bd_dom"/>
</dbReference>
<dbReference type="Proteomes" id="UP000598775">
    <property type="component" value="Unassembled WGS sequence"/>
</dbReference>
<dbReference type="EMBL" id="BMGP01000006">
    <property type="protein sequence ID" value="GGF37624.1"/>
    <property type="molecule type" value="Genomic_DNA"/>
</dbReference>